<organism evidence="1 2">
    <name type="scientific">Clostridium aciditolerans</name>
    <dbReference type="NCBI Taxonomy" id="339861"/>
    <lineage>
        <taxon>Bacteria</taxon>
        <taxon>Bacillati</taxon>
        <taxon>Bacillota</taxon>
        <taxon>Clostridia</taxon>
        <taxon>Eubacteriales</taxon>
        <taxon>Clostridiaceae</taxon>
        <taxon>Clostridium</taxon>
    </lineage>
</organism>
<dbReference type="EMBL" id="JAEEGB010000004">
    <property type="protein sequence ID" value="MBI6871806.1"/>
    <property type="molecule type" value="Genomic_DNA"/>
</dbReference>
<evidence type="ECO:0000313" key="2">
    <source>
        <dbReference type="Proteomes" id="UP000622687"/>
    </source>
</evidence>
<proteinExistence type="predicted"/>
<protein>
    <submittedName>
        <fullName evidence="1">Uncharacterized protein</fullName>
    </submittedName>
</protein>
<dbReference type="Pfam" id="PF24711">
    <property type="entry name" value="YxiG"/>
    <property type="match status" value="1"/>
</dbReference>
<dbReference type="Proteomes" id="UP000622687">
    <property type="component" value="Unassembled WGS sequence"/>
</dbReference>
<sequence length="136" mass="15956">MQLKLNELWDGTIEKFNVDILRNTLSFKLKVIANEVSKEFNLIFKGVSSFYFIEDIGEKRYNLNKYDNNDYMELTSIDYYEKGIGKITIDSLSEDWATQWKSSANFTIELWNSILFLEAKCVVINDESFDISYPCI</sequence>
<dbReference type="InterPro" id="IPR057808">
    <property type="entry name" value="YxiG"/>
</dbReference>
<evidence type="ECO:0000313" key="1">
    <source>
        <dbReference type="EMBL" id="MBI6871806.1"/>
    </source>
</evidence>
<keyword evidence="2" id="KW-1185">Reference proteome</keyword>
<accession>A0A934HP27</accession>
<gene>
    <name evidence="1" type="ORF">I6U51_03680</name>
</gene>
<name>A0A934HP27_9CLOT</name>
<dbReference type="AlphaFoldDB" id="A0A934HP27"/>
<reference evidence="1" key="1">
    <citation type="submission" date="2020-12" db="EMBL/GenBank/DDBJ databases">
        <title>Clostridium thailandense sp. nov., a novel acetogenic bacterium isolated from peat land soil in Thailand.</title>
        <authorList>
            <person name="Chaikitkaew S."/>
            <person name="Birkeland N.K."/>
        </authorList>
    </citation>
    <scope>NUCLEOTIDE SEQUENCE</scope>
    <source>
        <strain evidence="1">DSM 17425</strain>
    </source>
</reference>
<comment type="caution">
    <text evidence="1">The sequence shown here is derived from an EMBL/GenBank/DDBJ whole genome shotgun (WGS) entry which is preliminary data.</text>
</comment>